<reference evidence="4" key="2">
    <citation type="journal article" date="2018" name="Nat. Commun.">
        <title>Extreme sensitivity to ultraviolet light in the fungal pathogen causing white-nose syndrome of bats.</title>
        <authorList>
            <person name="Palmer J.M."/>
            <person name="Drees K.P."/>
            <person name="Foster J.T."/>
            <person name="Lindner D.L."/>
        </authorList>
    </citation>
    <scope>NUCLEOTIDE SEQUENCE [LARGE SCALE GENOMIC DNA]</scope>
    <source>
        <strain evidence="4">UAMH 10579</strain>
    </source>
</reference>
<dbReference type="Proteomes" id="UP000091956">
    <property type="component" value="Unassembled WGS sequence"/>
</dbReference>
<feature type="transmembrane region" description="Helical" evidence="2">
    <location>
        <begin position="82"/>
        <end position="103"/>
    </location>
</feature>
<name>A0A1B8GBR8_9PEZI</name>
<proteinExistence type="predicted"/>
<gene>
    <name evidence="3" type="ORF">VE01_08446</name>
</gene>
<evidence type="ECO:0000256" key="1">
    <source>
        <dbReference type="SAM" id="MobiDB-lite"/>
    </source>
</evidence>
<keyword evidence="2" id="KW-0812">Transmembrane</keyword>
<keyword evidence="4" id="KW-1185">Reference proteome</keyword>
<evidence type="ECO:0000313" key="3">
    <source>
        <dbReference type="EMBL" id="OBT93289.1"/>
    </source>
</evidence>
<dbReference type="RefSeq" id="XP_018127022.1">
    <property type="nucleotide sequence ID" value="XM_018277869.2"/>
</dbReference>
<reference evidence="3 4" key="1">
    <citation type="submission" date="2016-03" db="EMBL/GenBank/DDBJ databases">
        <title>Comparative genomics of Pseudogymnoascus destructans, the fungus causing white-nose syndrome of bats.</title>
        <authorList>
            <person name="Palmer J.M."/>
            <person name="Drees K.P."/>
            <person name="Foster J.T."/>
            <person name="Lindner D.L."/>
        </authorList>
    </citation>
    <scope>NUCLEOTIDE SEQUENCE [LARGE SCALE GENOMIC DNA]</scope>
    <source>
        <strain evidence="3 4">UAMH 10579</strain>
    </source>
</reference>
<dbReference type="EMBL" id="KV460255">
    <property type="protein sequence ID" value="OBT93289.1"/>
    <property type="molecule type" value="Genomic_DNA"/>
</dbReference>
<organism evidence="3 4">
    <name type="scientific">Pseudogymnoascus verrucosus</name>
    <dbReference type="NCBI Taxonomy" id="342668"/>
    <lineage>
        <taxon>Eukaryota</taxon>
        <taxon>Fungi</taxon>
        <taxon>Dikarya</taxon>
        <taxon>Ascomycota</taxon>
        <taxon>Pezizomycotina</taxon>
        <taxon>Leotiomycetes</taxon>
        <taxon>Thelebolales</taxon>
        <taxon>Thelebolaceae</taxon>
        <taxon>Pseudogymnoascus</taxon>
    </lineage>
</organism>
<evidence type="ECO:0000256" key="2">
    <source>
        <dbReference type="SAM" id="Phobius"/>
    </source>
</evidence>
<keyword evidence="2" id="KW-0472">Membrane</keyword>
<dbReference type="GeneID" id="28841832"/>
<feature type="compositionally biased region" description="Basic and acidic residues" evidence="1">
    <location>
        <begin position="20"/>
        <end position="31"/>
    </location>
</feature>
<sequence length="117" mass="13230">MAILPCCHEQDYQAIDNSENADKLSLEEDRISPQPSQSHLPPPSSQDAPRQVPSEIKAEFDEIQIDWPVHDEKFLQDCLIPALYLLFLSAVASGVIYVFGIGTRFRECSYMLMAPYV</sequence>
<feature type="region of interest" description="Disordered" evidence="1">
    <location>
        <begin position="16"/>
        <end position="53"/>
    </location>
</feature>
<protein>
    <submittedName>
        <fullName evidence="3">Uncharacterized protein</fullName>
    </submittedName>
</protein>
<accession>A0A1B8GBR8</accession>
<keyword evidence="2" id="KW-1133">Transmembrane helix</keyword>
<dbReference type="AlphaFoldDB" id="A0A1B8GBR8"/>
<evidence type="ECO:0000313" key="4">
    <source>
        <dbReference type="Proteomes" id="UP000091956"/>
    </source>
</evidence>